<dbReference type="AlphaFoldDB" id="A0A1K0HGP2"/>
<evidence type="ECO:0000259" key="1">
    <source>
        <dbReference type="PROSITE" id="PS50878"/>
    </source>
</evidence>
<dbReference type="InterPro" id="IPR024937">
    <property type="entry name" value="Domain_X"/>
</dbReference>
<dbReference type="GO" id="GO:0003964">
    <property type="term" value="F:RNA-directed DNA polymerase activity"/>
    <property type="evidence" value="ECO:0007669"/>
    <property type="project" value="UniProtKB-KW"/>
</dbReference>
<reference evidence="3" key="1">
    <citation type="submission" date="2016-04" db="EMBL/GenBank/DDBJ databases">
        <authorList>
            <person name="Guldener U."/>
            <person name="Guldener U."/>
        </authorList>
    </citation>
    <scope>NUCLEOTIDE SEQUENCE [LARGE SCALE GENOMIC DNA]</scope>
    <source>
        <strain evidence="3">UB2112</strain>
    </source>
</reference>
<dbReference type="EMBL" id="LT558140">
    <property type="protein sequence ID" value="SAM86529.1"/>
    <property type="molecule type" value="Genomic_DNA"/>
</dbReference>
<evidence type="ECO:0000313" key="2">
    <source>
        <dbReference type="EMBL" id="SAM86529.1"/>
    </source>
</evidence>
<keyword evidence="2" id="KW-0808">Transferase</keyword>
<protein>
    <submittedName>
        <fullName evidence="2">Probable group II intron reverse transcriptase/maturase</fullName>
    </submittedName>
</protein>
<dbReference type="PROSITE" id="PS50878">
    <property type="entry name" value="RT_POL"/>
    <property type="match status" value="1"/>
</dbReference>
<dbReference type="InterPro" id="IPR000477">
    <property type="entry name" value="RT_dom"/>
</dbReference>
<geneLocation type="mitochondrion" evidence="2"/>
<dbReference type="InterPro" id="IPR043502">
    <property type="entry name" value="DNA/RNA_pol_sf"/>
</dbReference>
<keyword evidence="2" id="KW-0548">Nucleotidyltransferase</keyword>
<dbReference type="SUPFAM" id="SSF56672">
    <property type="entry name" value="DNA/RNA polymerases"/>
    <property type="match status" value="1"/>
</dbReference>
<keyword evidence="2" id="KW-0695">RNA-directed DNA polymerase</keyword>
<sequence length="570" mass="63982">MWNSGSPDRGNSWGDGALVLASNTVTRNKISNARNYSTKVKGSSNGFAVDSMPAGMEKLQQLITSNVNNKALVNTNIMHIMSDLDVLIAAYARIKSKPGNMTPGIDTETLDGINMDYFLRLQRNLRSGAFQFRPARRIEIPKPNGNGTRPLSIASPRDKIVQAAIHLVLEAIFDSSFSVHSHGFRPGKGCHTALKELRNTFTSVNWFIEADISKCFDSFDHKLLVLAVSERVQDQAFIDLLYKALKVGYIFQEKYFTSELGTPQGSVVSPLLCNVLLNKLDLWLEEYMSSFNKGSRRKTNPRRLTRAGKLSEVHARNIGCRMTNDPDYKRMMFVRYADDFIIGIIGSKEDATETRDNLRTFLADQLKLELSMQKTKITHARSELAHFLGTDIRITPLELRPVRTSIRSGETLISKAGTRPQLLCPINKLVDKLVARGMAKPGGVPTRWGRMIHFETHQIVKHYWTIWLGISNYYSFVNNSGSLGRIFYILKYSCVLTLAAKLKLGTKAKVFKRFGKEIAILDANGKTLASMPNPSLANTFKFSTNDTNPRVAHSTWTTWASYLPVTSRSR</sequence>
<evidence type="ECO:0000313" key="3">
    <source>
        <dbReference type="Proteomes" id="UP000179920"/>
    </source>
</evidence>
<name>A0A1K0HGP2_9BASI</name>
<dbReference type="GO" id="GO:0005739">
    <property type="term" value="C:mitochondrion"/>
    <property type="evidence" value="ECO:0007669"/>
    <property type="project" value="TreeGrafter"/>
</dbReference>
<dbReference type="Pfam" id="PF01348">
    <property type="entry name" value="Intron_maturas2"/>
    <property type="match status" value="1"/>
</dbReference>
<feature type="domain" description="Reverse transcriptase" evidence="1">
    <location>
        <begin position="121"/>
        <end position="392"/>
    </location>
</feature>
<dbReference type="PANTHER" id="PTHR33642">
    <property type="entry name" value="COX1/OXI3 INTRON 1 PROTEIN-RELATED"/>
    <property type="match status" value="1"/>
</dbReference>
<proteinExistence type="predicted"/>
<accession>A0A1K0HGP2</accession>
<dbReference type="GO" id="GO:0006315">
    <property type="term" value="P:homing of group II introns"/>
    <property type="evidence" value="ECO:0007669"/>
    <property type="project" value="TreeGrafter"/>
</dbReference>
<dbReference type="CDD" id="cd01651">
    <property type="entry name" value="RT_G2_intron"/>
    <property type="match status" value="1"/>
</dbReference>
<organism evidence="2 3">
    <name type="scientific">Ustilago bromivora</name>
    <dbReference type="NCBI Taxonomy" id="307758"/>
    <lineage>
        <taxon>Eukaryota</taxon>
        <taxon>Fungi</taxon>
        <taxon>Dikarya</taxon>
        <taxon>Basidiomycota</taxon>
        <taxon>Ustilaginomycotina</taxon>
        <taxon>Ustilaginomycetes</taxon>
        <taxon>Ustilaginales</taxon>
        <taxon>Ustilaginaceae</taxon>
        <taxon>Ustilago</taxon>
    </lineage>
</organism>
<dbReference type="PANTHER" id="PTHR33642:SF4">
    <property type="entry name" value="COX1_OXI3 INTRON 1 PROTEIN-RELATED"/>
    <property type="match status" value="1"/>
</dbReference>
<dbReference type="GO" id="GO:0090615">
    <property type="term" value="P:mitochondrial mRNA processing"/>
    <property type="evidence" value="ECO:0007669"/>
    <property type="project" value="TreeGrafter"/>
</dbReference>
<dbReference type="Pfam" id="PF00078">
    <property type="entry name" value="RVT_1"/>
    <property type="match status" value="1"/>
</dbReference>
<gene>
    <name evidence="2" type="ORF">UBRO_21207</name>
</gene>
<dbReference type="Proteomes" id="UP000179920">
    <property type="component" value="Mitochondrion MITO"/>
</dbReference>